<dbReference type="InterPro" id="IPR009057">
    <property type="entry name" value="Homeodomain-like_sf"/>
</dbReference>
<dbReference type="SUPFAM" id="SSF46689">
    <property type="entry name" value="Homeodomain-like"/>
    <property type="match status" value="1"/>
</dbReference>
<dbReference type="Proteomes" id="UP000185596">
    <property type="component" value="Unassembled WGS sequence"/>
</dbReference>
<organism evidence="6 7">
    <name type="scientific">Actinophytocola xanthii</name>
    <dbReference type="NCBI Taxonomy" id="1912961"/>
    <lineage>
        <taxon>Bacteria</taxon>
        <taxon>Bacillati</taxon>
        <taxon>Actinomycetota</taxon>
        <taxon>Actinomycetes</taxon>
        <taxon>Pseudonocardiales</taxon>
        <taxon>Pseudonocardiaceae</taxon>
    </lineage>
</organism>
<evidence type="ECO:0000256" key="3">
    <source>
        <dbReference type="ARBA" id="ARBA00023163"/>
    </source>
</evidence>
<keyword evidence="1" id="KW-0805">Transcription regulation</keyword>
<keyword evidence="3" id="KW-0804">Transcription</keyword>
<dbReference type="PANTHER" id="PTHR30055:SF151">
    <property type="entry name" value="TRANSCRIPTIONAL REGULATORY PROTEIN"/>
    <property type="match status" value="1"/>
</dbReference>
<dbReference type="EMBL" id="MSIE01000001">
    <property type="protein sequence ID" value="OLF19466.1"/>
    <property type="molecule type" value="Genomic_DNA"/>
</dbReference>
<dbReference type="Pfam" id="PF02909">
    <property type="entry name" value="TetR_C_1"/>
    <property type="match status" value="1"/>
</dbReference>
<dbReference type="GO" id="GO:0003700">
    <property type="term" value="F:DNA-binding transcription factor activity"/>
    <property type="evidence" value="ECO:0007669"/>
    <property type="project" value="TreeGrafter"/>
</dbReference>
<feature type="domain" description="HTH tetR-type" evidence="5">
    <location>
        <begin position="39"/>
        <end position="99"/>
    </location>
</feature>
<comment type="caution">
    <text evidence="6">The sequence shown here is derived from an EMBL/GenBank/DDBJ whole genome shotgun (WGS) entry which is preliminary data.</text>
</comment>
<gene>
    <name evidence="6" type="ORF">BU204_00640</name>
</gene>
<dbReference type="Gene3D" id="1.10.10.60">
    <property type="entry name" value="Homeodomain-like"/>
    <property type="match status" value="1"/>
</dbReference>
<dbReference type="STRING" id="1912961.BU204_00640"/>
<name>A0A1Q8CYP4_9PSEU</name>
<dbReference type="AlphaFoldDB" id="A0A1Q8CYP4"/>
<evidence type="ECO:0000313" key="6">
    <source>
        <dbReference type="EMBL" id="OLF19466.1"/>
    </source>
</evidence>
<feature type="DNA-binding region" description="H-T-H motif" evidence="4">
    <location>
        <begin position="62"/>
        <end position="81"/>
    </location>
</feature>
<dbReference type="GO" id="GO:0000976">
    <property type="term" value="F:transcription cis-regulatory region binding"/>
    <property type="evidence" value="ECO:0007669"/>
    <property type="project" value="TreeGrafter"/>
</dbReference>
<dbReference type="RefSeq" id="WP_075123500.1">
    <property type="nucleotide sequence ID" value="NZ_MSIE01000001.1"/>
</dbReference>
<protein>
    <recommendedName>
        <fullName evidence="5">HTH tetR-type domain-containing protein</fullName>
    </recommendedName>
</protein>
<dbReference type="Pfam" id="PF00440">
    <property type="entry name" value="TetR_N"/>
    <property type="match status" value="1"/>
</dbReference>
<evidence type="ECO:0000256" key="2">
    <source>
        <dbReference type="ARBA" id="ARBA00023125"/>
    </source>
</evidence>
<evidence type="ECO:0000256" key="4">
    <source>
        <dbReference type="PROSITE-ProRule" id="PRU00335"/>
    </source>
</evidence>
<evidence type="ECO:0000259" key="5">
    <source>
        <dbReference type="PROSITE" id="PS50977"/>
    </source>
</evidence>
<accession>A0A1Q8CYP4</accession>
<evidence type="ECO:0000256" key="1">
    <source>
        <dbReference type="ARBA" id="ARBA00023015"/>
    </source>
</evidence>
<dbReference type="InterPro" id="IPR001647">
    <property type="entry name" value="HTH_TetR"/>
</dbReference>
<keyword evidence="7" id="KW-1185">Reference proteome</keyword>
<dbReference type="SUPFAM" id="SSF48498">
    <property type="entry name" value="Tetracyclin repressor-like, C-terminal domain"/>
    <property type="match status" value="1"/>
</dbReference>
<dbReference type="PROSITE" id="PS50977">
    <property type="entry name" value="HTH_TETR_2"/>
    <property type="match status" value="1"/>
</dbReference>
<dbReference type="InterPro" id="IPR050109">
    <property type="entry name" value="HTH-type_TetR-like_transc_reg"/>
</dbReference>
<dbReference type="PANTHER" id="PTHR30055">
    <property type="entry name" value="HTH-TYPE TRANSCRIPTIONAL REGULATOR RUTR"/>
    <property type="match status" value="1"/>
</dbReference>
<dbReference type="InterPro" id="IPR004111">
    <property type="entry name" value="Repressor_TetR_C"/>
</dbReference>
<dbReference type="GO" id="GO:0045892">
    <property type="term" value="P:negative regulation of DNA-templated transcription"/>
    <property type="evidence" value="ECO:0007669"/>
    <property type="project" value="InterPro"/>
</dbReference>
<proteinExistence type="predicted"/>
<sequence>MSTSEDETSASFGGTAPAARSMELLWGTRPRPRRGRKPGMTLEAIVAAAIEVADAEGLDGLSMRRVADALGVGTMSLYRYVPSKAELHDLMLDSVLGQDSPSELGADGWRAGLERFARGSLEGYRAHPWLLRASLTRGAIGPNQAAALEALLAVLEETGLPGGERMAVVELVAGYVRGAAQREAEALAAQRGSGLSEEQFWTQFAPLLDAHLSPERFPALTRLWRKTELDWVDSFEFGLARVLDGIERLVAAR</sequence>
<dbReference type="OrthoDB" id="2570341at2"/>
<dbReference type="Gene3D" id="1.10.357.10">
    <property type="entry name" value="Tetracycline Repressor, domain 2"/>
    <property type="match status" value="1"/>
</dbReference>
<evidence type="ECO:0000313" key="7">
    <source>
        <dbReference type="Proteomes" id="UP000185596"/>
    </source>
</evidence>
<dbReference type="InterPro" id="IPR036271">
    <property type="entry name" value="Tet_transcr_reg_TetR-rel_C_sf"/>
</dbReference>
<reference evidence="6 7" key="1">
    <citation type="submission" date="2016-12" db="EMBL/GenBank/DDBJ databases">
        <title>The draft genome sequence of Actinophytocola sp. 11-183.</title>
        <authorList>
            <person name="Wang W."/>
            <person name="Yuan L."/>
        </authorList>
    </citation>
    <scope>NUCLEOTIDE SEQUENCE [LARGE SCALE GENOMIC DNA]</scope>
    <source>
        <strain evidence="6 7">11-183</strain>
    </source>
</reference>
<keyword evidence="2 4" id="KW-0238">DNA-binding</keyword>